<proteinExistence type="inferred from homology"/>
<feature type="domain" description="Beta-lactamase-related" evidence="3">
    <location>
        <begin position="19"/>
        <end position="371"/>
    </location>
</feature>
<dbReference type="AlphaFoldDB" id="A0A2K0TJI2"/>
<protein>
    <recommendedName>
        <fullName evidence="3">Beta-lactamase-related domain-containing protein</fullName>
    </recommendedName>
</protein>
<evidence type="ECO:0000313" key="5">
    <source>
        <dbReference type="Proteomes" id="UP000236546"/>
    </source>
</evidence>
<dbReference type="InterPro" id="IPR012338">
    <property type="entry name" value="Beta-lactam/transpept-like"/>
</dbReference>
<name>A0A2K0TJI2_9HYPO</name>
<accession>A0A2K0TJI2</accession>
<dbReference type="Proteomes" id="UP000236546">
    <property type="component" value="Unassembled WGS sequence"/>
</dbReference>
<sequence>MDKLDAILKGAVADGEDTKDKLLGAAFIVTDRNGIIYSGSAGRTGIDVNSPNFNGDTLTYGASITKLLSATCLMQLVEQRKISLDQNMRRLVPELDEMQILRGFTAEGQPVLEDNERPITLKQLMVHTVGLHYDVADPDLRRWSEAVGRPVGPVLRLSRDGYNTPLVFPPGDGWAYGSALDWAGVGLETLEKQSLGSYMKEHVLNLLQMRDTGFRVKQLPHTAGRRAQVAIRDATSGSLSAFDIVPEEPEMDSAGAGIHTTANDYVRLLRAMLQVEPGVVSAETARMMFAPQLDERQRVMMGDVFYGEGRREAYIPEMPDGVALQYGYGGMVTMEDVAGLRRRGSLSWSGACSSRWWIDPESGIAAVLMVGMFPFGDPVSSRLYTDLQRAVYSELVKLDD</sequence>
<evidence type="ECO:0000256" key="1">
    <source>
        <dbReference type="ARBA" id="ARBA00009009"/>
    </source>
</evidence>
<evidence type="ECO:0000259" key="3">
    <source>
        <dbReference type="Pfam" id="PF00144"/>
    </source>
</evidence>
<evidence type="ECO:0000313" key="4">
    <source>
        <dbReference type="EMBL" id="PNP45657.1"/>
    </source>
</evidence>
<dbReference type="PANTHER" id="PTHR43283">
    <property type="entry name" value="BETA-LACTAMASE-RELATED"/>
    <property type="match status" value="1"/>
</dbReference>
<reference evidence="4 5" key="1">
    <citation type="submission" date="2017-02" db="EMBL/GenBank/DDBJ databases">
        <title>Genomes of Trichoderma spp. with biocontrol activity.</title>
        <authorList>
            <person name="Gardiner D."/>
            <person name="Kazan K."/>
            <person name="Vos C."/>
            <person name="Harvey P."/>
        </authorList>
    </citation>
    <scope>NUCLEOTIDE SEQUENCE [LARGE SCALE GENOMIC DNA]</scope>
    <source>
        <strain evidence="4 5">A5MH</strain>
    </source>
</reference>
<dbReference type="Pfam" id="PF00144">
    <property type="entry name" value="Beta-lactamase"/>
    <property type="match status" value="1"/>
</dbReference>
<dbReference type="InterPro" id="IPR001466">
    <property type="entry name" value="Beta-lactam-related"/>
</dbReference>
<dbReference type="InterPro" id="IPR050789">
    <property type="entry name" value="Diverse_Enzym_Activities"/>
</dbReference>
<comment type="similarity">
    <text evidence="1">Belongs to the class-A beta-lactamase family.</text>
</comment>
<dbReference type="Gene3D" id="3.40.710.10">
    <property type="entry name" value="DD-peptidase/beta-lactamase superfamily"/>
    <property type="match status" value="1"/>
</dbReference>
<dbReference type="OrthoDB" id="428260at2759"/>
<keyword evidence="2" id="KW-0378">Hydrolase</keyword>
<organism evidence="4 5">
    <name type="scientific">Trichoderma gamsii</name>
    <dbReference type="NCBI Taxonomy" id="398673"/>
    <lineage>
        <taxon>Eukaryota</taxon>
        <taxon>Fungi</taxon>
        <taxon>Dikarya</taxon>
        <taxon>Ascomycota</taxon>
        <taxon>Pezizomycotina</taxon>
        <taxon>Sordariomycetes</taxon>
        <taxon>Hypocreomycetidae</taxon>
        <taxon>Hypocreales</taxon>
        <taxon>Hypocreaceae</taxon>
        <taxon>Trichoderma</taxon>
    </lineage>
</organism>
<dbReference type="EMBL" id="MTYH01000024">
    <property type="protein sequence ID" value="PNP45657.1"/>
    <property type="molecule type" value="Genomic_DNA"/>
</dbReference>
<dbReference type="PANTHER" id="PTHR43283:SF17">
    <property type="entry name" value="(LOVD), PUTATIVE (AFU_ORTHOLOGUE AFUA_5G00920)-RELATED"/>
    <property type="match status" value="1"/>
</dbReference>
<gene>
    <name evidence="4" type="ORF">TGAMA5MH_02882</name>
</gene>
<dbReference type="SUPFAM" id="SSF56601">
    <property type="entry name" value="beta-lactamase/transpeptidase-like"/>
    <property type="match status" value="1"/>
</dbReference>
<comment type="caution">
    <text evidence="4">The sequence shown here is derived from an EMBL/GenBank/DDBJ whole genome shotgun (WGS) entry which is preliminary data.</text>
</comment>
<dbReference type="GO" id="GO:0016787">
    <property type="term" value="F:hydrolase activity"/>
    <property type="evidence" value="ECO:0007669"/>
    <property type="project" value="UniProtKB-KW"/>
</dbReference>
<evidence type="ECO:0000256" key="2">
    <source>
        <dbReference type="ARBA" id="ARBA00022801"/>
    </source>
</evidence>